<dbReference type="InterPro" id="IPR036291">
    <property type="entry name" value="NAD(P)-bd_dom_sf"/>
</dbReference>
<gene>
    <name evidence="2" type="ORF">N658DRAFT_568071</name>
</gene>
<dbReference type="PRINTS" id="PR00081">
    <property type="entry name" value="GDHRDH"/>
</dbReference>
<reference evidence="2" key="1">
    <citation type="journal article" date="2023" name="Mol. Phylogenet. Evol.">
        <title>Genome-scale phylogeny and comparative genomics of the fungal order Sordariales.</title>
        <authorList>
            <person name="Hensen N."/>
            <person name="Bonometti L."/>
            <person name="Westerberg I."/>
            <person name="Brannstrom I.O."/>
            <person name="Guillou S."/>
            <person name="Cros-Aarteil S."/>
            <person name="Calhoun S."/>
            <person name="Haridas S."/>
            <person name="Kuo A."/>
            <person name="Mondo S."/>
            <person name="Pangilinan J."/>
            <person name="Riley R."/>
            <person name="LaButti K."/>
            <person name="Andreopoulos B."/>
            <person name="Lipzen A."/>
            <person name="Chen C."/>
            <person name="Yan M."/>
            <person name="Daum C."/>
            <person name="Ng V."/>
            <person name="Clum A."/>
            <person name="Steindorff A."/>
            <person name="Ohm R.A."/>
            <person name="Martin F."/>
            <person name="Silar P."/>
            <person name="Natvig D.O."/>
            <person name="Lalanne C."/>
            <person name="Gautier V."/>
            <person name="Ament-Velasquez S.L."/>
            <person name="Kruys A."/>
            <person name="Hutchinson M.I."/>
            <person name="Powell A.J."/>
            <person name="Barry K."/>
            <person name="Miller A.N."/>
            <person name="Grigoriev I.V."/>
            <person name="Debuchy R."/>
            <person name="Gladieux P."/>
            <person name="Hiltunen Thoren M."/>
            <person name="Johannesson H."/>
        </authorList>
    </citation>
    <scope>NUCLEOTIDE SEQUENCE</scope>
    <source>
        <strain evidence="2">CBS 757.83</strain>
    </source>
</reference>
<keyword evidence="1" id="KW-0560">Oxidoreductase</keyword>
<dbReference type="Gene3D" id="3.40.50.720">
    <property type="entry name" value="NAD(P)-binding Rossmann-like Domain"/>
    <property type="match status" value="1"/>
</dbReference>
<proteinExistence type="predicted"/>
<evidence type="ECO:0000313" key="3">
    <source>
        <dbReference type="Proteomes" id="UP001305647"/>
    </source>
</evidence>
<dbReference type="Proteomes" id="UP001305647">
    <property type="component" value="Unassembled WGS sequence"/>
</dbReference>
<evidence type="ECO:0000313" key="2">
    <source>
        <dbReference type="EMBL" id="KAK4099581.1"/>
    </source>
</evidence>
<dbReference type="SUPFAM" id="SSF51735">
    <property type="entry name" value="NAD(P)-binding Rossmann-fold domains"/>
    <property type="match status" value="1"/>
</dbReference>
<sequence length="342" mass="37692">MSKPTVTTTSLAIPGAPFRFLHSQFTKPVHPPADLSLAGQTCILTGGNIGLGLACAEWLVELQLARLILAVRTPAKGEAAAKQLRSKGGCVARIEVWQVDMASYQSVETFAARCAGPELRRIDFVILNAGLSSMEYRRTPEGHEEVFQVNYLSTVLLAHLLLPTLREKAPAGRPGRLTIVNSGTALAAKLPRRHETPFLPTFDDKSRWAPMDQYPASKALAHFWILKLAQRVRREHVVVNLVDPGAVKDTGLIRDVKGVLSWAVKAVQWMVARTLRDGASAYLDAAVVKGPETHGCFLHDWKIHSYSRLVYGPEGWALADKIWQETMAELSFANIDAVLERM</sequence>
<dbReference type="PANTHER" id="PTHR43157">
    <property type="entry name" value="PHOSPHATIDYLINOSITOL-GLYCAN BIOSYNTHESIS CLASS F PROTEIN-RELATED"/>
    <property type="match status" value="1"/>
</dbReference>
<keyword evidence="3" id="KW-1185">Reference proteome</keyword>
<name>A0AAN6T0B7_9PEZI</name>
<accession>A0AAN6T0B7</accession>
<evidence type="ECO:0000256" key="1">
    <source>
        <dbReference type="ARBA" id="ARBA00023002"/>
    </source>
</evidence>
<dbReference type="EMBL" id="MU863648">
    <property type="protein sequence ID" value="KAK4099581.1"/>
    <property type="molecule type" value="Genomic_DNA"/>
</dbReference>
<protein>
    <submittedName>
        <fullName evidence="2">NAD(P)-binding protein</fullName>
    </submittedName>
</protein>
<dbReference type="AlphaFoldDB" id="A0AAN6T0B7"/>
<comment type="caution">
    <text evidence="2">The sequence shown here is derived from an EMBL/GenBank/DDBJ whole genome shotgun (WGS) entry which is preliminary data.</text>
</comment>
<dbReference type="PANTHER" id="PTHR43157:SF35">
    <property type="entry name" value="DEHYDROGENASE_REDUCTASE FAMILY PROTEIN, PUTATIVE-RELATED"/>
    <property type="match status" value="1"/>
</dbReference>
<dbReference type="InterPro" id="IPR002347">
    <property type="entry name" value="SDR_fam"/>
</dbReference>
<dbReference type="GO" id="GO:0016491">
    <property type="term" value="F:oxidoreductase activity"/>
    <property type="evidence" value="ECO:0007669"/>
    <property type="project" value="UniProtKB-KW"/>
</dbReference>
<dbReference type="Pfam" id="PF00106">
    <property type="entry name" value="adh_short"/>
    <property type="match status" value="1"/>
</dbReference>
<organism evidence="2 3">
    <name type="scientific">Parathielavia hyrcaniae</name>
    <dbReference type="NCBI Taxonomy" id="113614"/>
    <lineage>
        <taxon>Eukaryota</taxon>
        <taxon>Fungi</taxon>
        <taxon>Dikarya</taxon>
        <taxon>Ascomycota</taxon>
        <taxon>Pezizomycotina</taxon>
        <taxon>Sordariomycetes</taxon>
        <taxon>Sordariomycetidae</taxon>
        <taxon>Sordariales</taxon>
        <taxon>Chaetomiaceae</taxon>
        <taxon>Parathielavia</taxon>
    </lineage>
</organism>
<reference evidence="2" key="2">
    <citation type="submission" date="2023-05" db="EMBL/GenBank/DDBJ databases">
        <authorList>
            <consortium name="Lawrence Berkeley National Laboratory"/>
            <person name="Steindorff A."/>
            <person name="Hensen N."/>
            <person name="Bonometti L."/>
            <person name="Westerberg I."/>
            <person name="Brannstrom I.O."/>
            <person name="Guillou S."/>
            <person name="Cros-Aarteil S."/>
            <person name="Calhoun S."/>
            <person name="Haridas S."/>
            <person name="Kuo A."/>
            <person name="Mondo S."/>
            <person name="Pangilinan J."/>
            <person name="Riley R."/>
            <person name="Labutti K."/>
            <person name="Andreopoulos B."/>
            <person name="Lipzen A."/>
            <person name="Chen C."/>
            <person name="Yanf M."/>
            <person name="Daum C."/>
            <person name="Ng V."/>
            <person name="Clum A."/>
            <person name="Ohm R."/>
            <person name="Martin F."/>
            <person name="Silar P."/>
            <person name="Natvig D."/>
            <person name="Lalanne C."/>
            <person name="Gautier V."/>
            <person name="Ament-Velasquez S.L."/>
            <person name="Kruys A."/>
            <person name="Hutchinson M.I."/>
            <person name="Powell A.J."/>
            <person name="Barry K."/>
            <person name="Miller A.N."/>
            <person name="Grigoriev I.V."/>
            <person name="Debuchy R."/>
            <person name="Gladieux P."/>
            <person name="Thoren M.H."/>
            <person name="Johannesson H."/>
        </authorList>
    </citation>
    <scope>NUCLEOTIDE SEQUENCE</scope>
    <source>
        <strain evidence="2">CBS 757.83</strain>
    </source>
</reference>